<dbReference type="InterPro" id="IPR009014">
    <property type="entry name" value="Transketo_C/PFOR_II"/>
</dbReference>
<dbReference type="SUPFAM" id="SSF52518">
    <property type="entry name" value="Thiamin diphosphate-binding fold (THDP-binding)"/>
    <property type="match status" value="1"/>
</dbReference>
<proteinExistence type="predicted"/>
<dbReference type="Gene3D" id="3.40.50.970">
    <property type="match status" value="1"/>
</dbReference>
<dbReference type="InterPro" id="IPR029061">
    <property type="entry name" value="THDP-binding"/>
</dbReference>
<sequence length="314" mass="34505">MSIESMREAFGKSLVEIGKENDNVVVVDADLSKSTKTEYFKKIFPSRFVDVGIAEQNLVGVSAGLASTGKNVFASSFAVFETGRAYEIIRNMVCMAKLNVKLCATHAGLMTGQDGATHQSIEDLSIMRSLPNMRVLVPTDAVEAAQMVKYMSKESGPMYMRMVRDDTKNIHYDNYRFEFGKAEKIKEGNDVAIIACGPMVEKSLVAAKILEVDNIRVKLYNMSTIKPIDIDAIVDAAKNTRGIITVEDHSIIGGLGSAVSEIVCQTYPTRVIRIGVNDEFGMSAKAEELYAHYGITVDSIVKYAKEILDIDSEL</sequence>
<dbReference type="RefSeq" id="WP_269311776.1">
    <property type="nucleotide sequence ID" value="NZ_CP114052.1"/>
</dbReference>
<dbReference type="Pfam" id="PF02779">
    <property type="entry name" value="Transket_pyr"/>
    <property type="match status" value="1"/>
</dbReference>
<dbReference type="Proteomes" id="UP001164187">
    <property type="component" value="Chromosome"/>
</dbReference>
<accession>A0ABY7JSE2</accession>
<evidence type="ECO:0000313" key="2">
    <source>
        <dbReference type="EMBL" id="WAW15083.1"/>
    </source>
</evidence>
<dbReference type="InterPro" id="IPR005475">
    <property type="entry name" value="Transketolase-like_Pyr-bd"/>
</dbReference>
<dbReference type="SMART" id="SM00861">
    <property type="entry name" value="Transket_pyr"/>
    <property type="match status" value="1"/>
</dbReference>
<reference evidence="2" key="1">
    <citation type="submission" date="2022-12" db="EMBL/GenBank/DDBJ databases">
        <title>Peptostreptococcus.</title>
        <authorList>
            <person name="Lee S.H."/>
        </authorList>
    </citation>
    <scope>NUCLEOTIDE SEQUENCE</scope>
    <source>
        <strain evidence="2">CBA3647</strain>
    </source>
</reference>
<evidence type="ECO:0000259" key="1">
    <source>
        <dbReference type="SMART" id="SM00861"/>
    </source>
</evidence>
<dbReference type="InterPro" id="IPR051157">
    <property type="entry name" value="PDH/Transketolase"/>
</dbReference>
<dbReference type="EMBL" id="CP114052">
    <property type="protein sequence ID" value="WAW15083.1"/>
    <property type="molecule type" value="Genomic_DNA"/>
</dbReference>
<dbReference type="InterPro" id="IPR033248">
    <property type="entry name" value="Transketolase_C"/>
</dbReference>
<name>A0ABY7JSE2_9FIRM</name>
<dbReference type="CDD" id="cd07033">
    <property type="entry name" value="TPP_PYR_DXS_TK_like"/>
    <property type="match status" value="1"/>
</dbReference>
<protein>
    <submittedName>
        <fullName evidence="2">Transketolase family protein</fullName>
    </submittedName>
</protein>
<organism evidence="2 3">
    <name type="scientific">Peptostreptococcus equinus</name>
    <dbReference type="NCBI Taxonomy" id="3003601"/>
    <lineage>
        <taxon>Bacteria</taxon>
        <taxon>Bacillati</taxon>
        <taxon>Bacillota</taxon>
        <taxon>Clostridia</taxon>
        <taxon>Peptostreptococcales</taxon>
        <taxon>Peptostreptococcaceae</taxon>
        <taxon>Peptostreptococcus</taxon>
    </lineage>
</organism>
<gene>
    <name evidence="2" type="ORF">O0R46_01150</name>
</gene>
<dbReference type="Pfam" id="PF02780">
    <property type="entry name" value="Transketolase_C"/>
    <property type="match status" value="1"/>
</dbReference>
<dbReference type="PANTHER" id="PTHR43825">
    <property type="entry name" value="PYRUVATE DEHYDROGENASE E1 COMPONENT"/>
    <property type="match status" value="1"/>
</dbReference>
<evidence type="ECO:0000313" key="3">
    <source>
        <dbReference type="Proteomes" id="UP001164187"/>
    </source>
</evidence>
<feature type="domain" description="Transketolase-like pyrimidine-binding" evidence="1">
    <location>
        <begin position="4"/>
        <end position="169"/>
    </location>
</feature>
<dbReference type="SUPFAM" id="SSF52922">
    <property type="entry name" value="TK C-terminal domain-like"/>
    <property type="match status" value="1"/>
</dbReference>
<dbReference type="Gene3D" id="3.40.50.920">
    <property type="match status" value="1"/>
</dbReference>
<keyword evidence="3" id="KW-1185">Reference proteome</keyword>
<dbReference type="PANTHER" id="PTHR43825:SF1">
    <property type="entry name" value="TRANSKETOLASE-LIKE PYRIMIDINE-BINDING DOMAIN-CONTAINING PROTEIN"/>
    <property type="match status" value="1"/>
</dbReference>